<evidence type="ECO:0000313" key="10">
    <source>
        <dbReference type="Proteomes" id="UP000008743"/>
    </source>
</evidence>
<sequence length="214" mass="22721">MSASLVLEPEAVSLQPQPDTRPFSPAGPAGPAGSFGASASAAAGAAASTSTGGGAAAGGDEAFRFQGVEVERDYSHGMACQFQSQFPVELTGLISQEAFTKTIDHINKLFEHSEDVDAKSALFSFVSCLCGFLCFPMLESRYDRTLKALDKYIQDQNQQVYHPLGLHIIPPIRSGLRVALPVAHRVSAFVAIMFCMKTASNSAVLPTEHITLNA</sequence>
<dbReference type="PhylomeDB" id="A0A0D2WSE1"/>
<dbReference type="GO" id="GO:0002178">
    <property type="term" value="C:palmitoyltransferase complex"/>
    <property type="evidence" value="ECO:0007669"/>
    <property type="project" value="TreeGrafter"/>
</dbReference>
<feature type="compositionally biased region" description="Low complexity" evidence="7">
    <location>
        <begin position="22"/>
        <end position="34"/>
    </location>
</feature>
<dbReference type="GO" id="GO:0005789">
    <property type="term" value="C:endoplasmic reticulum membrane"/>
    <property type="evidence" value="ECO:0007669"/>
    <property type="project" value="UniProtKB-SubCell"/>
</dbReference>
<keyword evidence="10" id="KW-1185">Reference proteome</keyword>
<dbReference type="AlphaFoldDB" id="A0A0D2WSE1"/>
<dbReference type="STRING" id="595528.A0A0D2WSE1"/>
<evidence type="ECO:0000256" key="7">
    <source>
        <dbReference type="SAM" id="MobiDB-lite"/>
    </source>
</evidence>
<evidence type="ECO:0000256" key="4">
    <source>
        <dbReference type="ARBA" id="ARBA00018463"/>
    </source>
</evidence>
<feature type="domain" description="Golgin subfamily A member 7/ERF4" evidence="8">
    <location>
        <begin position="68"/>
        <end position="178"/>
    </location>
</feature>
<dbReference type="OrthoDB" id="2190159at2759"/>
<dbReference type="InterPro" id="IPR019383">
    <property type="entry name" value="Golgin_A_7/ERF4"/>
</dbReference>
<evidence type="ECO:0000256" key="2">
    <source>
        <dbReference type="ARBA" id="ARBA00007732"/>
    </source>
</evidence>
<proteinExistence type="inferred from homology"/>
<dbReference type="InParanoid" id="A0A0D2WSE1"/>
<dbReference type="InterPro" id="IPR051371">
    <property type="entry name" value="Ras_palmitoyltransferase"/>
</dbReference>
<comment type="subcellular location">
    <subcellularLocation>
        <location evidence="1">Endoplasmic reticulum membrane</location>
        <topology evidence="1">Peripheral membrane protein</topology>
    </subcellularLocation>
</comment>
<evidence type="ECO:0000313" key="9">
    <source>
        <dbReference type="EMBL" id="KJE94353.1"/>
    </source>
</evidence>
<dbReference type="PANTHER" id="PTHR13254">
    <property type="entry name" value="GOLGI AUTOANTIGEN, GOLGIN SUBFAMILY A, 7"/>
    <property type="match status" value="1"/>
</dbReference>
<comment type="similarity">
    <text evidence="2">Belongs to the ERF4 family.</text>
</comment>
<feature type="region of interest" description="Disordered" evidence="7">
    <location>
        <begin position="1"/>
        <end position="34"/>
    </location>
</feature>
<dbReference type="Proteomes" id="UP000008743">
    <property type="component" value="Unassembled WGS sequence"/>
</dbReference>
<evidence type="ECO:0000256" key="1">
    <source>
        <dbReference type="ARBA" id="ARBA00004406"/>
    </source>
</evidence>
<accession>A0A0D2WSE1</accession>
<reference evidence="10" key="1">
    <citation type="submission" date="2011-02" db="EMBL/GenBank/DDBJ databases">
        <title>The Genome Sequence of Capsaspora owczarzaki ATCC 30864.</title>
        <authorList>
            <person name="Russ C."/>
            <person name="Cuomo C."/>
            <person name="Burger G."/>
            <person name="Gray M.W."/>
            <person name="Holland P.W.H."/>
            <person name="King N."/>
            <person name="Lang F.B.F."/>
            <person name="Roger A.J."/>
            <person name="Ruiz-Trillo I."/>
            <person name="Young S.K."/>
            <person name="Zeng Q."/>
            <person name="Gargeya S."/>
            <person name="Alvarado L."/>
            <person name="Berlin A."/>
            <person name="Chapman S.B."/>
            <person name="Chen Z."/>
            <person name="Freedman E."/>
            <person name="Gellesch M."/>
            <person name="Goldberg J."/>
            <person name="Griggs A."/>
            <person name="Gujja S."/>
            <person name="Heilman E."/>
            <person name="Heiman D."/>
            <person name="Howarth C."/>
            <person name="Mehta T."/>
            <person name="Neiman D."/>
            <person name="Pearson M."/>
            <person name="Roberts A."/>
            <person name="Saif S."/>
            <person name="Shea T."/>
            <person name="Shenoy N."/>
            <person name="Sisk P."/>
            <person name="Stolte C."/>
            <person name="Sykes S."/>
            <person name="White J."/>
            <person name="Yandava C."/>
            <person name="Haas B."/>
            <person name="Nusbaum C."/>
            <person name="Birren B."/>
        </authorList>
    </citation>
    <scope>NUCLEOTIDE SEQUENCE</scope>
    <source>
        <strain evidence="10">ATCC 30864</strain>
    </source>
</reference>
<dbReference type="PANTHER" id="PTHR13254:SF0">
    <property type="entry name" value="GOLGIN SUBFAMILY A MEMBER 7_ERF4 DOMAIN-CONTAINING PROTEIN"/>
    <property type="match status" value="1"/>
</dbReference>
<keyword evidence="6" id="KW-0472">Membrane</keyword>
<dbReference type="eggNOG" id="KOG4069">
    <property type="taxonomic scope" value="Eukaryota"/>
</dbReference>
<evidence type="ECO:0000256" key="5">
    <source>
        <dbReference type="ARBA" id="ARBA00022824"/>
    </source>
</evidence>
<evidence type="ECO:0000256" key="3">
    <source>
        <dbReference type="ARBA" id="ARBA00011396"/>
    </source>
</evidence>
<protein>
    <recommendedName>
        <fullName evidence="4">Ras modification protein ERF4</fullName>
    </recommendedName>
</protein>
<dbReference type="Pfam" id="PF10256">
    <property type="entry name" value="Erf4"/>
    <property type="match status" value="1"/>
</dbReference>
<organism evidence="9 10">
    <name type="scientific">Capsaspora owczarzaki (strain ATCC 30864)</name>
    <dbReference type="NCBI Taxonomy" id="595528"/>
    <lineage>
        <taxon>Eukaryota</taxon>
        <taxon>Filasterea</taxon>
        <taxon>Capsaspora</taxon>
    </lineage>
</organism>
<keyword evidence="5" id="KW-0256">Endoplasmic reticulum</keyword>
<dbReference type="GO" id="GO:0006612">
    <property type="term" value="P:protein targeting to membrane"/>
    <property type="evidence" value="ECO:0007669"/>
    <property type="project" value="TreeGrafter"/>
</dbReference>
<gene>
    <name evidence="9" type="ORF">CAOG_005008</name>
</gene>
<comment type="subunit">
    <text evidence="3">Interacts with ERF2.</text>
</comment>
<dbReference type="EMBL" id="KE346367">
    <property type="protein sequence ID" value="KJE94353.1"/>
    <property type="molecule type" value="Genomic_DNA"/>
</dbReference>
<evidence type="ECO:0000256" key="6">
    <source>
        <dbReference type="ARBA" id="ARBA00023136"/>
    </source>
</evidence>
<evidence type="ECO:0000259" key="8">
    <source>
        <dbReference type="Pfam" id="PF10256"/>
    </source>
</evidence>
<name>A0A0D2WSE1_CAPO3</name>